<evidence type="ECO:0000313" key="1">
    <source>
        <dbReference type="EMBL" id="KAJ3541737.1"/>
    </source>
</evidence>
<gene>
    <name evidence="1" type="ORF">NM208_g4465</name>
</gene>
<organism evidence="1 2">
    <name type="scientific">Fusarium decemcellulare</name>
    <dbReference type="NCBI Taxonomy" id="57161"/>
    <lineage>
        <taxon>Eukaryota</taxon>
        <taxon>Fungi</taxon>
        <taxon>Dikarya</taxon>
        <taxon>Ascomycota</taxon>
        <taxon>Pezizomycotina</taxon>
        <taxon>Sordariomycetes</taxon>
        <taxon>Hypocreomycetidae</taxon>
        <taxon>Hypocreales</taxon>
        <taxon>Nectriaceae</taxon>
        <taxon>Fusarium</taxon>
        <taxon>Fusarium decemcellulare species complex</taxon>
    </lineage>
</organism>
<keyword evidence="2" id="KW-1185">Reference proteome</keyword>
<protein>
    <submittedName>
        <fullName evidence="1">Uncharacterized protein</fullName>
    </submittedName>
</protein>
<name>A0ACC1SKK3_9HYPO</name>
<comment type="caution">
    <text evidence="1">The sequence shown here is derived from an EMBL/GenBank/DDBJ whole genome shotgun (WGS) entry which is preliminary data.</text>
</comment>
<sequence length="346" mass="38417">MAVKAHPAASPTWVAGRLLHGACVVSILLGAYVSRTYLAWFVTGPGSFSRIIALLVVATNLKGLPFAWSVRVLGAYISHLYVFKSSTHGPHKLFHPVVSQSHVPLLEIDYNMHKSNGTFFTDLDVSRAHLMHLLAPAMRGLWNNAKTKMVMNPSKPNEPAKGCVKVIVGAVQTSFKRELRAYQRYGIWTRILSWDRKWLYIVSYFVEKGAVKPRSWDIDGSWPTRSAISKPEDWEKKVLAISMTKLVFKIGRLTIHPAIVLGESGLLPPRPGGWTSGDDEDEATSCDSTTGSDTKGSGDEPAWDWRRTEAERLKGYEHAQHFAALDDLNKTFEGGEDGAVGKFWLA</sequence>
<accession>A0ACC1SKK3</accession>
<dbReference type="Proteomes" id="UP001148629">
    <property type="component" value="Unassembled WGS sequence"/>
</dbReference>
<reference evidence="1" key="1">
    <citation type="submission" date="2022-08" db="EMBL/GenBank/DDBJ databases">
        <title>Genome Sequence of Fusarium decemcellulare.</title>
        <authorList>
            <person name="Buettner E."/>
        </authorList>
    </citation>
    <scope>NUCLEOTIDE SEQUENCE</scope>
    <source>
        <strain evidence="1">Babe19</strain>
    </source>
</reference>
<dbReference type="EMBL" id="JANRMS010000334">
    <property type="protein sequence ID" value="KAJ3541737.1"/>
    <property type="molecule type" value="Genomic_DNA"/>
</dbReference>
<proteinExistence type="predicted"/>
<evidence type="ECO:0000313" key="2">
    <source>
        <dbReference type="Proteomes" id="UP001148629"/>
    </source>
</evidence>